<protein>
    <recommendedName>
        <fullName evidence="3">CYTH domain-containing protein</fullName>
    </recommendedName>
</protein>
<dbReference type="RefSeq" id="WP_016153316.1">
    <property type="nucleotide sequence ID" value="NZ_PQLX01000005.1"/>
</dbReference>
<dbReference type="Proteomes" id="UP000237003">
    <property type="component" value="Unassembled WGS sequence"/>
</dbReference>
<name>A0A2S4RWC8_CITAM</name>
<dbReference type="AlphaFoldDB" id="A0A2S4RWC8"/>
<accession>A0A2S4RWC8</accession>
<dbReference type="EMBL" id="PQLX01000005">
    <property type="protein sequence ID" value="POU64660.1"/>
    <property type="molecule type" value="Genomic_DNA"/>
</dbReference>
<dbReference type="OrthoDB" id="1091244at2"/>
<evidence type="ECO:0008006" key="3">
    <source>
        <dbReference type="Google" id="ProtNLM"/>
    </source>
</evidence>
<proteinExistence type="predicted"/>
<gene>
    <name evidence="1" type="ORF">C3430_15930</name>
</gene>
<reference evidence="1 2" key="1">
    <citation type="submission" date="2018-01" db="EMBL/GenBank/DDBJ databases">
        <title>Complete genome sequences of 14 Citrobacter spp. isolated from plant in Canada.</title>
        <authorList>
            <person name="Bhandare S.G."/>
            <person name="Colavecchio A."/>
            <person name="Jeukens J."/>
            <person name="Emond-Rheault J.-G."/>
            <person name="Freschi L."/>
            <person name="Hamel J."/>
            <person name="Kukavica-Ibrulj I."/>
            <person name="Levesque R."/>
            <person name="Goodridge L."/>
        </authorList>
    </citation>
    <scope>NUCLEOTIDE SEQUENCE [LARGE SCALE GENOMIC DNA]</scope>
    <source>
        <strain evidence="1 2">S1285</strain>
    </source>
</reference>
<sequence>MATHMDKNTATSSSDAEKIIPRAEFRVFGHGIIERVKEKMWDAKATLFKARKMPEETYFLSLHTDTVNVKVRDGLLDIKTKTGETPEGYEIFQPRGKFQFPVQREELATILQHLQVNMALDKECYTLEEFTNMARASSDLVPVKVEKMRYGFSVNGIISEYAQVWFNGAMVETACCESEDYAGIKAAVAALGLDELPNTNYLKAARQVVGM</sequence>
<comment type="caution">
    <text evidence="1">The sequence shown here is derived from an EMBL/GenBank/DDBJ whole genome shotgun (WGS) entry which is preliminary data.</text>
</comment>
<evidence type="ECO:0000313" key="1">
    <source>
        <dbReference type="EMBL" id="POU64660.1"/>
    </source>
</evidence>
<organism evidence="1 2">
    <name type="scientific">Citrobacter amalonaticus</name>
    <dbReference type="NCBI Taxonomy" id="35703"/>
    <lineage>
        <taxon>Bacteria</taxon>
        <taxon>Pseudomonadati</taxon>
        <taxon>Pseudomonadota</taxon>
        <taxon>Gammaproteobacteria</taxon>
        <taxon>Enterobacterales</taxon>
        <taxon>Enterobacteriaceae</taxon>
        <taxon>Citrobacter</taxon>
    </lineage>
</organism>
<evidence type="ECO:0000313" key="2">
    <source>
        <dbReference type="Proteomes" id="UP000237003"/>
    </source>
</evidence>